<feature type="compositionally biased region" description="Polar residues" evidence="2">
    <location>
        <begin position="794"/>
        <end position="803"/>
    </location>
</feature>
<evidence type="ECO:0000256" key="1">
    <source>
        <dbReference type="PROSITE-ProRule" id="PRU00339"/>
    </source>
</evidence>
<feature type="region of interest" description="Disordered" evidence="2">
    <location>
        <begin position="746"/>
        <end position="833"/>
    </location>
</feature>
<dbReference type="PROSITE" id="PS50005">
    <property type="entry name" value="TPR"/>
    <property type="match status" value="1"/>
</dbReference>
<dbReference type="Proteomes" id="UP001549146">
    <property type="component" value="Unassembled WGS sequence"/>
</dbReference>
<dbReference type="RefSeq" id="WP_354509532.1">
    <property type="nucleotide sequence ID" value="NZ_JBEPMO010000011.1"/>
</dbReference>
<feature type="compositionally biased region" description="Low complexity" evidence="2">
    <location>
        <begin position="782"/>
        <end position="793"/>
    </location>
</feature>
<evidence type="ECO:0000313" key="4">
    <source>
        <dbReference type="Proteomes" id="UP001549146"/>
    </source>
</evidence>
<protein>
    <submittedName>
        <fullName evidence="3">Tetratricopeptide (TPR) repeat protein</fullName>
    </submittedName>
</protein>
<sequence length="833" mass="94480">MKKKLLALACLGLLAGCSTKRDSFKNRAFHNTTAWFNTLFNADEALDKKIDELKLSYKDNYSEILPVDPLPKITEGDLSEDAIANEAGSLGGRGGGSSSAPKPAKTGFDLVEEKALKAIEKHSMLIDGRERNKTMTRAYLILGKAQYNNGKSFDALNTLNYLTTRLPFHKKYTPEARIYTALANLQIGNVYEAERILEMMNKDNGYKKDIQGIIAKNYAQYLINTKEYAEAIETLDKAIANAENKDAKARFHYIKGQLYSILDMQQEAGESFTKVYKMKPGFELEVKSQLAIAANFDPKKNSYNNYKKHLLDISKKGNYVSRQNEFFYAIGDMAVKDNKIEEARRYLKESFKGEASDPYIRGKAYETYADLEFDLGNYVHASAYYDSALAVHPYNKDIERITTRSTSLKTLMEKYYLVKRNDSILKLAHMSTEEREKFFGDHIAKLKLEDEKRKKAMEEEATIFQTQIGGGSNMGSTFGEGGGSTFYFYNTSTKANGQNEFKRIWGNVRLADNWRSSANVSMSLEEKEAEMLGQTDTQNPRRYELEYYIEQIPTKLADLNKLKIERDTTELSLGIGYYDLFQNAKTATATLEHLVSTPPKDQSTEAQALYQIYRINNKVENSAKADEAKNLILSKYPNSIYAEYILNPEVNYITPTTQEAVSLYEETYQLYKDEKYEDVKKNMLLALEKYPSEIIIAKFSLLNALSIGKTEGKERFMEALELIIIAYQNTDEAKKAQEILDLLNGKKKQSAAEEEDLKKKESQLKEEEQKRIEKENLQGGQNNSSTNTNRPNNGPASNSLKNQSNERDRGQTPRVENPNEGPRGPGAPGEIDD</sequence>
<reference evidence="3 4" key="1">
    <citation type="submission" date="2024-06" db="EMBL/GenBank/DDBJ databases">
        <title>Genomic Encyclopedia of Type Strains, Phase IV (KMG-IV): sequencing the most valuable type-strain genomes for metagenomic binning, comparative biology and taxonomic classification.</title>
        <authorList>
            <person name="Goeker M."/>
        </authorList>
    </citation>
    <scope>NUCLEOTIDE SEQUENCE [LARGE SCALE GENOMIC DNA]</scope>
    <source>
        <strain evidence="3 4">DSM 29388</strain>
    </source>
</reference>
<feature type="compositionally biased region" description="Basic and acidic residues" evidence="2">
    <location>
        <begin position="756"/>
        <end position="776"/>
    </location>
</feature>
<evidence type="ECO:0000313" key="3">
    <source>
        <dbReference type="EMBL" id="MET3732372.1"/>
    </source>
</evidence>
<dbReference type="EMBL" id="JBEPMO010000011">
    <property type="protein sequence ID" value="MET3732372.1"/>
    <property type="molecule type" value="Genomic_DNA"/>
</dbReference>
<accession>A0ABV2LUZ0</accession>
<feature type="repeat" description="TPR" evidence="1">
    <location>
        <begin position="362"/>
        <end position="395"/>
    </location>
</feature>
<proteinExistence type="predicted"/>
<keyword evidence="1" id="KW-0802">TPR repeat</keyword>
<dbReference type="SMART" id="SM00028">
    <property type="entry name" value="TPR"/>
    <property type="match status" value="4"/>
</dbReference>
<evidence type="ECO:0000256" key="2">
    <source>
        <dbReference type="SAM" id="MobiDB-lite"/>
    </source>
</evidence>
<keyword evidence="4" id="KW-1185">Reference proteome</keyword>
<organism evidence="3 4">
    <name type="scientific">Moheibacter stercoris</name>
    <dbReference type="NCBI Taxonomy" id="1628251"/>
    <lineage>
        <taxon>Bacteria</taxon>
        <taxon>Pseudomonadati</taxon>
        <taxon>Bacteroidota</taxon>
        <taxon>Flavobacteriia</taxon>
        <taxon>Flavobacteriales</taxon>
        <taxon>Weeksellaceae</taxon>
        <taxon>Moheibacter</taxon>
    </lineage>
</organism>
<dbReference type="InterPro" id="IPR019734">
    <property type="entry name" value="TPR_rpt"/>
</dbReference>
<dbReference type="SUPFAM" id="SSF48452">
    <property type="entry name" value="TPR-like"/>
    <property type="match status" value="1"/>
</dbReference>
<dbReference type="Gene3D" id="1.25.40.10">
    <property type="entry name" value="Tetratricopeptide repeat domain"/>
    <property type="match status" value="2"/>
</dbReference>
<name>A0ABV2LUZ0_9FLAO</name>
<comment type="caution">
    <text evidence="3">The sequence shown here is derived from an EMBL/GenBank/DDBJ whole genome shotgun (WGS) entry which is preliminary data.</text>
</comment>
<dbReference type="InterPro" id="IPR011990">
    <property type="entry name" value="TPR-like_helical_dom_sf"/>
</dbReference>
<gene>
    <name evidence="3" type="ORF">ABID46_001961</name>
</gene>
<dbReference type="PROSITE" id="PS51257">
    <property type="entry name" value="PROKAR_LIPOPROTEIN"/>
    <property type="match status" value="1"/>
</dbReference>